<name>A0A385Q1U8_9FIRM</name>
<dbReference type="OrthoDB" id="2059423at2"/>
<proteinExistence type="predicted"/>
<dbReference type="EMBL" id="CP032364">
    <property type="protein sequence ID" value="AYA98513.1"/>
    <property type="molecule type" value="Genomic_DNA"/>
</dbReference>
<dbReference type="AlphaFoldDB" id="A0A385Q1U8"/>
<dbReference type="RefSeq" id="WP_111526109.1">
    <property type="nucleotide sequence ID" value="NZ_CP032364.1"/>
</dbReference>
<evidence type="ECO:0000313" key="1">
    <source>
        <dbReference type="EMBL" id="AYA98513.1"/>
    </source>
</evidence>
<gene>
    <name evidence="1" type="ORF">D4A81_00375</name>
</gene>
<dbReference type="Proteomes" id="UP000265562">
    <property type="component" value="Chromosome"/>
</dbReference>
<sequence>MNKNNTVTCSFSMDREVYNAFKSIITRNGENVKGNIVRYMQSVINYDIPNAETIAAIEEVQKMKSDPTIGKTYSNVDEMMRDLLDV</sequence>
<dbReference type="KEGG" id="lua:D4A81_00375"/>
<evidence type="ECO:0000313" key="2">
    <source>
        <dbReference type="Proteomes" id="UP000265562"/>
    </source>
</evidence>
<reference evidence="1 2" key="1">
    <citation type="submission" date="2018-09" db="EMBL/GenBank/DDBJ databases">
        <title>Genome sequencing of Lachnoanaerobaculum umeaense DSM 23576.</title>
        <authorList>
            <person name="Kook J.-K."/>
            <person name="Park S.-N."/>
            <person name="Lim Y.K."/>
        </authorList>
    </citation>
    <scope>NUCLEOTIDE SEQUENCE [LARGE SCALE GENOMIC DNA]</scope>
    <source>
        <strain evidence="2">DSM 23576 \ CCUG 58757</strain>
    </source>
</reference>
<accession>A0A385Q1U8</accession>
<organism evidence="1 2">
    <name type="scientific">Lachnoanaerobaculum umeaense</name>
    <dbReference type="NCBI Taxonomy" id="617123"/>
    <lineage>
        <taxon>Bacteria</taxon>
        <taxon>Bacillati</taxon>
        <taxon>Bacillota</taxon>
        <taxon>Clostridia</taxon>
        <taxon>Lachnospirales</taxon>
        <taxon>Lachnospiraceae</taxon>
        <taxon>Lachnoanaerobaculum</taxon>
    </lineage>
</organism>
<protein>
    <submittedName>
        <fullName evidence="1">Uncharacterized protein</fullName>
    </submittedName>
</protein>
<keyword evidence="2" id="KW-1185">Reference proteome</keyword>